<keyword evidence="1" id="KW-0677">Repeat</keyword>
<dbReference type="InterPro" id="IPR056884">
    <property type="entry name" value="NPHP3-like_N"/>
</dbReference>
<feature type="non-terminal residue" evidence="5">
    <location>
        <position position="1124"/>
    </location>
</feature>
<dbReference type="Proteomes" id="UP000469559">
    <property type="component" value="Unassembled WGS sequence"/>
</dbReference>
<dbReference type="Pfam" id="PF06985">
    <property type="entry name" value="HET"/>
    <property type="match status" value="1"/>
</dbReference>
<dbReference type="InterPro" id="IPR027417">
    <property type="entry name" value="P-loop_NTPase"/>
</dbReference>
<dbReference type="Gene3D" id="3.40.50.300">
    <property type="entry name" value="P-loop containing nucleotide triphosphate hydrolases"/>
    <property type="match status" value="1"/>
</dbReference>
<evidence type="ECO:0000313" key="5">
    <source>
        <dbReference type="EMBL" id="TVY13284.1"/>
    </source>
</evidence>
<feature type="repeat" description="ANK" evidence="2">
    <location>
        <begin position="917"/>
        <end position="949"/>
    </location>
</feature>
<proteinExistence type="predicted"/>
<dbReference type="SUPFAM" id="SSF48403">
    <property type="entry name" value="Ankyrin repeat"/>
    <property type="match status" value="1"/>
</dbReference>
<accession>A0A8T9AZZ8</accession>
<organism evidence="5 6">
    <name type="scientific">Lachnellula arida</name>
    <dbReference type="NCBI Taxonomy" id="1316785"/>
    <lineage>
        <taxon>Eukaryota</taxon>
        <taxon>Fungi</taxon>
        <taxon>Dikarya</taxon>
        <taxon>Ascomycota</taxon>
        <taxon>Pezizomycotina</taxon>
        <taxon>Leotiomycetes</taxon>
        <taxon>Helotiales</taxon>
        <taxon>Lachnaceae</taxon>
        <taxon>Lachnellula</taxon>
    </lineage>
</organism>
<dbReference type="PROSITE" id="PS50088">
    <property type="entry name" value="ANK_REPEAT"/>
    <property type="match status" value="3"/>
</dbReference>
<sequence>MRLLEYNNDGEFSLTDFGDDIPGPYAILSHTWAADNEEVNFRDLMDGTGKHKAGYNKIRFCGEQARRDGWKYSWVDTCCIDKSNHSELSEAITSMFRWYHNAAKCYVYLSDVSINDSDHNNDQVNPSLPSWQSAFRDSRWFTRGWTLQELIAPPIVEFFFSNGKRLGDKKSLEGQICGITGIAAKALQGATLSTFSVEERMLWVTNRQTKRGEDMAYSLLGIFNVQMPLIYGEGATEAFKRLQQEVYKRSRKRQLDDVEAVSYSFVNTAKRLKTSPNDNTDATTTKSLIEQLYFTRIDEHLTNLKAAQGTTCRWFLAKPEYISWHDVAQQADHGGFLWIKGNPGTGKSTLMKFLFEASKLNAKNDPSQITLSFFFLARGTAEERSTMGLYRSLLHQLFEEAADLKNSLEWMTSDGARSIQRNGWNEEALKQTFTHSIQKLGNRSLTIFVDALDECDQNQATGMVSFFEELCDRAREAEVHLQICFSSRHYPSIVIQRGVEVTLENEIGHLEDIKHYIKTKLRLGKTKQAELLRSEIFEKSSGIFLWVVLVLDILNSEYPNSSISIKKIRERLHKIPQKLSDLFEMILTRDGETLERLEICLKWILFATRPLKPQELYFAIQLSLDKGSSSCWDDEDVELDLIKDFVRSSSKGLAEVTRNKASQVQFIHESVRDFLLGKYQDQWTGLSGNFVGHSHETLRDCCLAQLNALINQDIAIPDPLPKASKAAQLRETINLKFPFLEYSVLNVFHHANSAQRNAMDQRSFLADFPLEKWILHNNTIEKHDIRRYRQSVSLLYILAEKNSDDLIRISPHREACFDVESERYGLPLFAALATKNHEAVQALLEVQAAEAQPPKPLLHHLCKQYFKNRNNPSSIGRNLVFSRQDSVFFSIAELGEEVILTFFCALGKFDFESNNGSGTTPLSWAAGNRREAVVKLLLEKGAELESKDNRGRTPLLRAAENGHKAVVELLLEKGAEPESKDNGGRTPLSWAAQNGHEVVVKLLLAEDAVDPTFRVDYSQTPLSWAARKRHKAVVKLLLAEDAVDPDSRDETGKTPLFWAIGESHASKILLNEMNHQGNSQGNSKGNSLGNHALKDYQMQLMLLEQQKKKRRMMADREGNTDAAA</sequence>
<evidence type="ECO:0000256" key="1">
    <source>
        <dbReference type="ARBA" id="ARBA00022737"/>
    </source>
</evidence>
<dbReference type="SMART" id="SM00248">
    <property type="entry name" value="ANK"/>
    <property type="match status" value="4"/>
</dbReference>
<dbReference type="InterPro" id="IPR002110">
    <property type="entry name" value="Ankyrin_rpt"/>
</dbReference>
<gene>
    <name evidence="5" type="primary">HET-E1_18</name>
    <name evidence="5" type="ORF">LARI1_G009467</name>
</gene>
<feature type="domain" description="Nephrocystin 3-like N-terminal" evidence="4">
    <location>
        <begin position="311"/>
        <end position="488"/>
    </location>
</feature>
<dbReference type="PANTHER" id="PTHR10622">
    <property type="entry name" value="HET DOMAIN-CONTAINING PROTEIN"/>
    <property type="match status" value="1"/>
</dbReference>
<name>A0A8T9AZZ8_9HELO</name>
<dbReference type="PROSITE" id="PS50297">
    <property type="entry name" value="ANK_REP_REGION"/>
    <property type="match status" value="3"/>
</dbReference>
<dbReference type="Pfam" id="PF00023">
    <property type="entry name" value="Ank"/>
    <property type="match status" value="2"/>
</dbReference>
<keyword evidence="2" id="KW-0040">ANK repeat</keyword>
<dbReference type="EMBL" id="QGMF01001027">
    <property type="protein sequence ID" value="TVY13284.1"/>
    <property type="molecule type" value="Genomic_DNA"/>
</dbReference>
<evidence type="ECO:0000256" key="2">
    <source>
        <dbReference type="PROSITE-ProRule" id="PRU00023"/>
    </source>
</evidence>
<feature type="repeat" description="ANK" evidence="2">
    <location>
        <begin position="983"/>
        <end position="1008"/>
    </location>
</feature>
<comment type="caution">
    <text evidence="5">The sequence shown here is derived from an EMBL/GenBank/DDBJ whole genome shotgun (WGS) entry which is preliminary data.</text>
</comment>
<reference evidence="5 6" key="1">
    <citation type="submission" date="2018-05" db="EMBL/GenBank/DDBJ databases">
        <title>Whole genome sequencing for identification of molecular markers to develop diagnostic detection tools for the regulated plant pathogen Lachnellula willkommii.</title>
        <authorList>
            <person name="Giroux E."/>
            <person name="Bilodeau G."/>
        </authorList>
    </citation>
    <scope>NUCLEOTIDE SEQUENCE [LARGE SCALE GENOMIC DNA]</scope>
    <source>
        <strain evidence="5 6">CBS 203.66</strain>
    </source>
</reference>
<dbReference type="AlphaFoldDB" id="A0A8T9AZZ8"/>
<protein>
    <submittedName>
        <fullName evidence="5">Vegetative incompatibility protein HET-E-1</fullName>
    </submittedName>
</protein>
<evidence type="ECO:0000259" key="3">
    <source>
        <dbReference type="Pfam" id="PF06985"/>
    </source>
</evidence>
<dbReference type="Pfam" id="PF24883">
    <property type="entry name" value="NPHP3_N"/>
    <property type="match status" value="1"/>
</dbReference>
<dbReference type="OrthoDB" id="194358at2759"/>
<dbReference type="SUPFAM" id="SSF52540">
    <property type="entry name" value="P-loop containing nucleoside triphosphate hydrolases"/>
    <property type="match status" value="1"/>
</dbReference>
<feature type="domain" description="Heterokaryon incompatibility" evidence="3">
    <location>
        <begin position="25"/>
        <end position="149"/>
    </location>
</feature>
<keyword evidence="6" id="KW-1185">Reference proteome</keyword>
<dbReference type="PANTHER" id="PTHR10622:SF11">
    <property type="entry name" value="HET-DOMAIN-CONTAINING PROTEIN"/>
    <property type="match status" value="1"/>
</dbReference>
<dbReference type="Gene3D" id="1.25.40.20">
    <property type="entry name" value="Ankyrin repeat-containing domain"/>
    <property type="match status" value="3"/>
</dbReference>
<evidence type="ECO:0000313" key="6">
    <source>
        <dbReference type="Proteomes" id="UP000469559"/>
    </source>
</evidence>
<dbReference type="Pfam" id="PF12796">
    <property type="entry name" value="Ank_2"/>
    <property type="match status" value="1"/>
</dbReference>
<feature type="repeat" description="ANK" evidence="2">
    <location>
        <begin position="950"/>
        <end position="982"/>
    </location>
</feature>
<evidence type="ECO:0000259" key="4">
    <source>
        <dbReference type="Pfam" id="PF24883"/>
    </source>
</evidence>
<dbReference type="InterPro" id="IPR010730">
    <property type="entry name" value="HET"/>
</dbReference>
<dbReference type="InterPro" id="IPR036770">
    <property type="entry name" value="Ankyrin_rpt-contain_sf"/>
</dbReference>